<comment type="similarity">
    <text evidence="4">Belongs to the MoaC family.</text>
</comment>
<organism evidence="6 8">
    <name type="scientific">Methanoculleus marisnigri</name>
    <dbReference type="NCBI Taxonomy" id="2198"/>
    <lineage>
        <taxon>Archaea</taxon>
        <taxon>Methanobacteriati</taxon>
        <taxon>Methanobacteriota</taxon>
        <taxon>Stenosarchaea group</taxon>
        <taxon>Methanomicrobia</taxon>
        <taxon>Methanomicrobiales</taxon>
        <taxon>Methanomicrobiaceae</taxon>
        <taxon>Methanoculleus</taxon>
    </lineage>
</organism>
<feature type="active site" evidence="4">
    <location>
        <position position="136"/>
    </location>
</feature>
<comment type="catalytic activity">
    <reaction evidence="4">
        <text>(8S)-3',8-cyclo-7,8-dihydroguanosine 5'-triphosphate = cyclic pyranopterin phosphate + diphosphate</text>
        <dbReference type="Rhea" id="RHEA:49580"/>
        <dbReference type="ChEBI" id="CHEBI:33019"/>
        <dbReference type="ChEBI" id="CHEBI:59648"/>
        <dbReference type="ChEBI" id="CHEBI:131766"/>
        <dbReference type="EC" id="4.6.1.17"/>
    </reaction>
</comment>
<dbReference type="GO" id="GO:0061799">
    <property type="term" value="F:cyclic pyranopterin monophosphate synthase activity"/>
    <property type="evidence" value="ECO:0007669"/>
    <property type="project" value="UniProtKB-UniRule"/>
</dbReference>
<dbReference type="InterPro" id="IPR023047">
    <property type="entry name" value="Mo_CF_biosynth-C_arc"/>
</dbReference>
<keyword evidence="3 4" id="KW-0456">Lyase</keyword>
<name>A0A117LP72_9EURY</name>
<dbReference type="Gene3D" id="3.30.70.640">
    <property type="entry name" value="Molybdopterin cofactor biosynthesis C (MoaC) domain"/>
    <property type="match status" value="1"/>
</dbReference>
<dbReference type="SUPFAM" id="SSF55040">
    <property type="entry name" value="Molybdenum cofactor biosynthesis protein C, MoaC"/>
    <property type="match status" value="1"/>
</dbReference>
<feature type="domain" description="Molybdopterin cofactor biosynthesis C (MoaC)" evidence="5">
    <location>
        <begin position="25"/>
        <end position="165"/>
    </location>
</feature>
<dbReference type="EMBL" id="LGGD01000274">
    <property type="protein sequence ID" value="KUK59904.1"/>
    <property type="molecule type" value="Genomic_DNA"/>
</dbReference>
<dbReference type="EC" id="4.6.1.17" evidence="4"/>
<evidence type="ECO:0000313" key="8">
    <source>
        <dbReference type="Proteomes" id="UP000054323"/>
    </source>
</evidence>
<comment type="caution">
    <text evidence="6">The sequence shown here is derived from an EMBL/GenBank/DDBJ whole genome shotgun (WGS) entry which is preliminary data.</text>
</comment>
<protein>
    <recommendedName>
        <fullName evidence="4">Probable cyclic pyranopterin monophosphate synthase</fullName>
        <ecNumber evidence="4">4.6.1.17</ecNumber>
    </recommendedName>
    <alternativeName>
        <fullName evidence="4">Molybdenum cofactor biosynthesis protein C</fullName>
    </alternativeName>
</protein>
<gene>
    <name evidence="4" type="primary">moaC</name>
    <name evidence="6" type="ORF">XD82_1752</name>
    <name evidence="7" type="ORF">XE10_0918</name>
</gene>
<dbReference type="InterPro" id="IPR023045">
    <property type="entry name" value="MoaC"/>
</dbReference>
<dbReference type="NCBIfam" id="TIGR00581">
    <property type="entry name" value="moaC"/>
    <property type="match status" value="1"/>
</dbReference>
<evidence type="ECO:0000256" key="1">
    <source>
        <dbReference type="ARBA" id="ARBA00005046"/>
    </source>
</evidence>
<dbReference type="InterPro" id="IPR002820">
    <property type="entry name" value="Mopterin_CF_biosynth-C_dom"/>
</dbReference>
<accession>A0A117LP72</accession>
<evidence type="ECO:0000256" key="3">
    <source>
        <dbReference type="ARBA" id="ARBA00023239"/>
    </source>
</evidence>
<dbReference type="AlphaFoldDB" id="A0A117LP72"/>
<sequence>MHMNESGKHGETPVFTHIENDRAQMVDISAKPEVVREAVASGRIYLRSETLRAIWEGTAVKGNVLATARVAATLAVKDTPRIIPMCHPIPLGSITVDFEEGDGYIEAIARVKSYGRTGVEMEALTGVSVALLTVWDMVKSAEKDENGQYPVTRMDAIHVVEKRKGV</sequence>
<evidence type="ECO:0000313" key="9">
    <source>
        <dbReference type="Proteomes" id="UP000054598"/>
    </source>
</evidence>
<dbReference type="NCBIfam" id="NF008999">
    <property type="entry name" value="PRK12343.1"/>
    <property type="match status" value="1"/>
</dbReference>
<comment type="subunit">
    <text evidence="4">Homohexamer; trimer of dimers.</text>
</comment>
<dbReference type="Proteomes" id="UP000054598">
    <property type="component" value="Unassembled WGS sequence"/>
</dbReference>
<evidence type="ECO:0000313" key="7">
    <source>
        <dbReference type="EMBL" id="KUL01725.1"/>
    </source>
</evidence>
<proteinExistence type="inferred from homology"/>
<feature type="binding site" evidence="4">
    <location>
        <begin position="85"/>
        <end position="87"/>
    </location>
    <ligand>
        <name>substrate</name>
    </ligand>
</feature>
<feature type="binding site" evidence="4">
    <location>
        <begin position="121"/>
        <end position="122"/>
    </location>
    <ligand>
        <name>substrate</name>
    </ligand>
</feature>
<reference evidence="6" key="1">
    <citation type="journal article" date="2015" name="MBio">
        <title>Genome-resolved metagenomic analysis reveals roles for candidate phyla and other microbial community members in biogeochemical transformations in oil reservoirs.</title>
        <authorList>
            <person name="Hu P."/>
            <person name="Tom L."/>
            <person name="Singh A."/>
            <person name="Thomas B.C."/>
            <person name="Baker B.J."/>
            <person name="Piceno Y.M."/>
            <person name="Andersen G.L."/>
            <person name="Banfield J.F."/>
        </authorList>
    </citation>
    <scope>NUCLEOTIDE SEQUENCE [LARGE SCALE GENOMIC DNA]</scope>
    <source>
        <strain evidence="6">62_101</strain>
        <strain evidence="7">63_41</strain>
    </source>
</reference>
<evidence type="ECO:0000256" key="4">
    <source>
        <dbReference type="HAMAP-Rule" id="MF_01224"/>
    </source>
</evidence>
<dbReference type="HAMAP" id="MF_01224_A">
    <property type="entry name" value="MoaC_A"/>
    <property type="match status" value="1"/>
</dbReference>
<reference evidence="8 9" key="2">
    <citation type="journal article" date="2015" name="MBio">
        <title>Genome-Resolved Metagenomic Analysis Reveals Roles for Candidate Phyla and Other Microbial Community Members in Biogeochemical Transformations in Oil Reservoirs.</title>
        <authorList>
            <person name="Hu P."/>
            <person name="Tom L."/>
            <person name="Singh A."/>
            <person name="Thomas B.C."/>
            <person name="Baker B.J."/>
            <person name="Piceno Y.M."/>
            <person name="Andersen G.L."/>
            <person name="Banfield J.F."/>
        </authorList>
    </citation>
    <scope>NUCLEOTIDE SEQUENCE [LARGE SCALE GENOMIC DNA]</scope>
</reference>
<dbReference type="UniPathway" id="UPA00344"/>
<comment type="function">
    <text evidence="4">Catalyzes the conversion of (8S)-3',8-cyclo-7,8-dihydroguanosine 5'-triphosphate to cyclic pyranopterin monophosphate (cPMP).</text>
</comment>
<keyword evidence="2 4" id="KW-0501">Molybdenum cofactor biosynthesis</keyword>
<evidence type="ECO:0000259" key="5">
    <source>
        <dbReference type="Pfam" id="PF01967"/>
    </source>
</evidence>
<dbReference type="Proteomes" id="UP000054323">
    <property type="component" value="Unassembled WGS sequence"/>
</dbReference>
<dbReference type="InterPro" id="IPR036522">
    <property type="entry name" value="MoaC_sf"/>
</dbReference>
<dbReference type="Pfam" id="PF01967">
    <property type="entry name" value="MoaC"/>
    <property type="match status" value="1"/>
</dbReference>
<dbReference type="PATRIC" id="fig|2198.3.peg.772"/>
<dbReference type="EMBL" id="LGHE01000089">
    <property type="protein sequence ID" value="KUL01725.1"/>
    <property type="molecule type" value="Genomic_DNA"/>
</dbReference>
<evidence type="ECO:0000256" key="2">
    <source>
        <dbReference type="ARBA" id="ARBA00023150"/>
    </source>
</evidence>
<comment type="pathway">
    <text evidence="1 4">Cofactor biosynthesis; molybdopterin biosynthesis.</text>
</comment>
<dbReference type="GO" id="GO:0006777">
    <property type="term" value="P:Mo-molybdopterin cofactor biosynthetic process"/>
    <property type="evidence" value="ECO:0007669"/>
    <property type="project" value="UniProtKB-UniRule"/>
</dbReference>
<evidence type="ECO:0000313" key="6">
    <source>
        <dbReference type="EMBL" id="KUK59904.1"/>
    </source>
</evidence>
<dbReference type="CDD" id="cd01419">
    <property type="entry name" value="MoaC_A"/>
    <property type="match status" value="1"/>
</dbReference>